<dbReference type="RefSeq" id="WP_147364638.1">
    <property type="nucleotide sequence ID" value="NZ_JBHSQA010000002.1"/>
</dbReference>
<organism evidence="2 3">
    <name type="scientific">Cryobacterium melibiosiphilum</name>
    <dbReference type="NCBI Taxonomy" id="995039"/>
    <lineage>
        <taxon>Bacteria</taxon>
        <taxon>Bacillati</taxon>
        <taxon>Actinomycetota</taxon>
        <taxon>Actinomycetes</taxon>
        <taxon>Micrococcales</taxon>
        <taxon>Microbacteriaceae</taxon>
        <taxon>Cryobacterium</taxon>
    </lineage>
</organism>
<keyword evidence="3" id="KW-1185">Reference proteome</keyword>
<reference evidence="2 3" key="1">
    <citation type="submission" date="2018-09" db="EMBL/GenBank/DDBJ databases">
        <title>Novel species of Cryobacterium.</title>
        <authorList>
            <person name="Liu Q."/>
            <person name="Xin Y.-H."/>
        </authorList>
    </citation>
    <scope>NUCLEOTIDE SEQUENCE [LARGE SCALE GENOMIC DNA]</scope>
    <source>
        <strain evidence="2 3">Hh39</strain>
    </source>
</reference>
<dbReference type="Proteomes" id="UP000272015">
    <property type="component" value="Unassembled WGS sequence"/>
</dbReference>
<dbReference type="EMBL" id="QZVS01000097">
    <property type="protein sequence ID" value="RJT84733.1"/>
    <property type="molecule type" value="Genomic_DNA"/>
</dbReference>
<accession>A0A3A5MA70</accession>
<dbReference type="AlphaFoldDB" id="A0A3A5MA70"/>
<comment type="caution">
    <text evidence="2">The sequence shown here is derived from an EMBL/GenBank/DDBJ whole genome shotgun (WGS) entry which is preliminary data.</text>
</comment>
<evidence type="ECO:0000313" key="3">
    <source>
        <dbReference type="Proteomes" id="UP000272015"/>
    </source>
</evidence>
<gene>
    <name evidence="2" type="ORF">D6T64_21550</name>
</gene>
<protein>
    <submittedName>
        <fullName evidence="2">Uncharacterized protein</fullName>
    </submittedName>
</protein>
<name>A0A3A5MA70_9MICO</name>
<evidence type="ECO:0000256" key="1">
    <source>
        <dbReference type="SAM" id="SignalP"/>
    </source>
</evidence>
<feature type="chain" id="PRO_5017388944" evidence="1">
    <location>
        <begin position="22"/>
        <end position="92"/>
    </location>
</feature>
<evidence type="ECO:0000313" key="2">
    <source>
        <dbReference type="EMBL" id="RJT84733.1"/>
    </source>
</evidence>
<sequence>MSELKVVESLLSSLAVSVAGAATVLGADPCLSGSVEGVLQSASVAEALQTGTAQQQTRCSVIAVVATEAGGFPRTVAAELASADARLARLAF</sequence>
<keyword evidence="1" id="KW-0732">Signal</keyword>
<proteinExistence type="predicted"/>
<feature type="signal peptide" evidence="1">
    <location>
        <begin position="1"/>
        <end position="21"/>
    </location>
</feature>